<feature type="domain" description="ABM" evidence="1">
    <location>
        <begin position="2"/>
        <end position="90"/>
    </location>
</feature>
<gene>
    <name evidence="2" type="ORF">BJ970_007423</name>
</gene>
<dbReference type="AlphaFoldDB" id="A0A840QKY1"/>
<evidence type="ECO:0000313" key="3">
    <source>
        <dbReference type="Proteomes" id="UP000584374"/>
    </source>
</evidence>
<dbReference type="PANTHER" id="PTHR37811">
    <property type="entry name" value="BLL5343 PROTEIN"/>
    <property type="match status" value="1"/>
</dbReference>
<dbReference type="Pfam" id="PF03992">
    <property type="entry name" value="ABM"/>
    <property type="match status" value="1"/>
</dbReference>
<accession>A0A840QKY1</accession>
<dbReference type="InterPro" id="IPR007138">
    <property type="entry name" value="ABM_dom"/>
</dbReference>
<keyword evidence="3" id="KW-1185">Reference proteome</keyword>
<reference evidence="2 3" key="1">
    <citation type="submission" date="2020-08" db="EMBL/GenBank/DDBJ databases">
        <title>Sequencing the genomes of 1000 actinobacteria strains.</title>
        <authorList>
            <person name="Klenk H.-P."/>
        </authorList>
    </citation>
    <scope>NUCLEOTIDE SEQUENCE [LARGE SCALE GENOMIC DNA]</scope>
    <source>
        <strain evidence="2 3">DSM 45584</strain>
    </source>
</reference>
<dbReference type="InterPro" id="IPR052936">
    <property type="entry name" value="Jasmonate_Hydroxylase-like"/>
</dbReference>
<dbReference type="SUPFAM" id="SSF54909">
    <property type="entry name" value="Dimeric alpha+beta barrel"/>
    <property type="match status" value="1"/>
</dbReference>
<dbReference type="InterPro" id="IPR011008">
    <property type="entry name" value="Dimeric_a/b-barrel"/>
</dbReference>
<keyword evidence="2" id="KW-0503">Monooxygenase</keyword>
<dbReference type="EMBL" id="JACHIW010000003">
    <property type="protein sequence ID" value="MBB5159823.1"/>
    <property type="molecule type" value="Genomic_DNA"/>
</dbReference>
<name>A0A840QKY1_9PSEU</name>
<dbReference type="PROSITE" id="PS51725">
    <property type="entry name" value="ABM"/>
    <property type="match status" value="1"/>
</dbReference>
<dbReference type="Proteomes" id="UP000584374">
    <property type="component" value="Unassembled WGS sequence"/>
</dbReference>
<evidence type="ECO:0000313" key="2">
    <source>
        <dbReference type="EMBL" id="MBB5159823.1"/>
    </source>
</evidence>
<dbReference type="PANTHER" id="PTHR37811:SF2">
    <property type="entry name" value="ABM DOMAIN-CONTAINING PROTEIN"/>
    <property type="match status" value="1"/>
</dbReference>
<sequence>MLVILFRSRLTDEAGEDFSLLEEHLMQRVQAMPESGFVKLKSYQADDGERLAVVWWRDRESLERWRTDPEHRQAQHLGRTRWFASYELEIAEVLRSSSVTHDSTGELSPEEEK</sequence>
<keyword evidence="2" id="KW-0560">Oxidoreductase</keyword>
<dbReference type="RefSeq" id="WP_184732822.1">
    <property type="nucleotide sequence ID" value="NZ_JACHIW010000003.1"/>
</dbReference>
<dbReference type="GO" id="GO:0004497">
    <property type="term" value="F:monooxygenase activity"/>
    <property type="evidence" value="ECO:0007669"/>
    <property type="project" value="UniProtKB-KW"/>
</dbReference>
<protein>
    <submittedName>
        <fullName evidence="2">Heme-degrading monooxygenase HmoA</fullName>
    </submittedName>
</protein>
<comment type="caution">
    <text evidence="2">The sequence shown here is derived from an EMBL/GenBank/DDBJ whole genome shotgun (WGS) entry which is preliminary data.</text>
</comment>
<organism evidence="2 3">
    <name type="scientific">Saccharopolyspora phatthalungensis</name>
    <dbReference type="NCBI Taxonomy" id="664693"/>
    <lineage>
        <taxon>Bacteria</taxon>
        <taxon>Bacillati</taxon>
        <taxon>Actinomycetota</taxon>
        <taxon>Actinomycetes</taxon>
        <taxon>Pseudonocardiales</taxon>
        <taxon>Pseudonocardiaceae</taxon>
        <taxon>Saccharopolyspora</taxon>
    </lineage>
</organism>
<proteinExistence type="predicted"/>
<evidence type="ECO:0000259" key="1">
    <source>
        <dbReference type="PROSITE" id="PS51725"/>
    </source>
</evidence>
<dbReference type="Gene3D" id="3.30.70.100">
    <property type="match status" value="1"/>
</dbReference>